<gene>
    <name evidence="1" type="ORF">BT96DRAFT_1027597</name>
</gene>
<proteinExistence type="predicted"/>
<dbReference type="OrthoDB" id="3171356at2759"/>
<keyword evidence="2" id="KW-1185">Reference proteome</keyword>
<dbReference type="AlphaFoldDB" id="A0A6A4GAQ5"/>
<sequence length="81" mass="9240">MNGAEDEKPFSLAAQEDLLLNIDDTEKYPGPVLAAITDWYEAYYDIIKKGGLVIEIDRLHKLYGPVVRIGPNRVKHIQMRL</sequence>
<name>A0A6A4GAQ5_9AGAR</name>
<organism evidence="1 2">
    <name type="scientific">Gymnopus androsaceus JB14</name>
    <dbReference type="NCBI Taxonomy" id="1447944"/>
    <lineage>
        <taxon>Eukaryota</taxon>
        <taxon>Fungi</taxon>
        <taxon>Dikarya</taxon>
        <taxon>Basidiomycota</taxon>
        <taxon>Agaricomycotina</taxon>
        <taxon>Agaricomycetes</taxon>
        <taxon>Agaricomycetidae</taxon>
        <taxon>Agaricales</taxon>
        <taxon>Marasmiineae</taxon>
        <taxon>Omphalotaceae</taxon>
        <taxon>Gymnopus</taxon>
    </lineage>
</organism>
<evidence type="ECO:0000313" key="2">
    <source>
        <dbReference type="Proteomes" id="UP000799118"/>
    </source>
</evidence>
<dbReference type="EMBL" id="ML771313">
    <property type="protein sequence ID" value="KAE9382571.1"/>
    <property type="molecule type" value="Genomic_DNA"/>
</dbReference>
<reference evidence="1" key="1">
    <citation type="journal article" date="2019" name="Environ. Microbiol.">
        <title>Fungal ecological strategies reflected in gene transcription - a case study of two litter decomposers.</title>
        <authorList>
            <person name="Barbi F."/>
            <person name="Kohler A."/>
            <person name="Barry K."/>
            <person name="Baskaran P."/>
            <person name="Daum C."/>
            <person name="Fauchery L."/>
            <person name="Ihrmark K."/>
            <person name="Kuo A."/>
            <person name="LaButti K."/>
            <person name="Lipzen A."/>
            <person name="Morin E."/>
            <person name="Grigoriev I.V."/>
            <person name="Henrissat B."/>
            <person name="Lindahl B."/>
            <person name="Martin F."/>
        </authorList>
    </citation>
    <scope>NUCLEOTIDE SEQUENCE</scope>
    <source>
        <strain evidence="1">JB14</strain>
    </source>
</reference>
<dbReference type="Proteomes" id="UP000799118">
    <property type="component" value="Unassembled WGS sequence"/>
</dbReference>
<evidence type="ECO:0000313" key="1">
    <source>
        <dbReference type="EMBL" id="KAE9382571.1"/>
    </source>
</evidence>
<accession>A0A6A4GAQ5</accession>
<protein>
    <submittedName>
        <fullName evidence="1">Uncharacterized protein</fullName>
    </submittedName>
</protein>